<keyword evidence="4" id="KW-1185">Reference proteome</keyword>
<proteinExistence type="predicted"/>
<organism evidence="3 4">
    <name type="scientific">Aspergillus pseudoustus</name>
    <dbReference type="NCBI Taxonomy" id="1810923"/>
    <lineage>
        <taxon>Eukaryota</taxon>
        <taxon>Fungi</taxon>
        <taxon>Dikarya</taxon>
        <taxon>Ascomycota</taxon>
        <taxon>Pezizomycotina</taxon>
        <taxon>Eurotiomycetes</taxon>
        <taxon>Eurotiomycetidae</taxon>
        <taxon>Eurotiales</taxon>
        <taxon>Aspergillaceae</taxon>
        <taxon>Aspergillus</taxon>
        <taxon>Aspergillus subgen. Nidulantes</taxon>
    </lineage>
</organism>
<reference evidence="3 4" key="1">
    <citation type="submission" date="2024-07" db="EMBL/GenBank/DDBJ databases">
        <title>Section-level genome sequencing and comparative genomics of Aspergillus sections Usti and Cavernicolus.</title>
        <authorList>
            <consortium name="Lawrence Berkeley National Laboratory"/>
            <person name="Nybo J.L."/>
            <person name="Vesth T.C."/>
            <person name="Theobald S."/>
            <person name="Frisvad J.C."/>
            <person name="Larsen T.O."/>
            <person name="Kjaerboelling I."/>
            <person name="Rothschild-Mancinelli K."/>
            <person name="Lyhne E.K."/>
            <person name="Kogle M.E."/>
            <person name="Barry K."/>
            <person name="Clum A."/>
            <person name="Na H."/>
            <person name="Ledsgaard L."/>
            <person name="Lin J."/>
            <person name="Lipzen A."/>
            <person name="Kuo A."/>
            <person name="Riley R."/>
            <person name="Mondo S."/>
            <person name="Labutti K."/>
            <person name="Haridas S."/>
            <person name="Pangalinan J."/>
            <person name="Salamov A.A."/>
            <person name="Simmons B.A."/>
            <person name="Magnuson J.K."/>
            <person name="Chen J."/>
            <person name="Drula E."/>
            <person name="Henrissat B."/>
            <person name="Wiebenga A."/>
            <person name="Lubbers R.J."/>
            <person name="Gomes A.C."/>
            <person name="Makela M.R."/>
            <person name="Stajich J."/>
            <person name="Grigoriev I.V."/>
            <person name="Mortensen U.H."/>
            <person name="De Vries R.P."/>
            <person name="Baker S.E."/>
            <person name="Andersen M.R."/>
        </authorList>
    </citation>
    <scope>NUCLEOTIDE SEQUENCE [LARGE SCALE GENOMIC DNA]</scope>
    <source>
        <strain evidence="3 4">CBS 123904</strain>
    </source>
</reference>
<name>A0ABR4KY87_9EURO</name>
<feature type="chain" id="PRO_5045366840" evidence="2">
    <location>
        <begin position="23"/>
        <end position="371"/>
    </location>
</feature>
<dbReference type="Proteomes" id="UP001610446">
    <property type="component" value="Unassembled WGS sequence"/>
</dbReference>
<feature type="signal peptide" evidence="2">
    <location>
        <begin position="1"/>
        <end position="22"/>
    </location>
</feature>
<evidence type="ECO:0000256" key="1">
    <source>
        <dbReference type="SAM" id="MobiDB-lite"/>
    </source>
</evidence>
<evidence type="ECO:0000256" key="2">
    <source>
        <dbReference type="SAM" id="SignalP"/>
    </source>
</evidence>
<evidence type="ECO:0000313" key="3">
    <source>
        <dbReference type="EMBL" id="KAL2857224.1"/>
    </source>
</evidence>
<feature type="compositionally biased region" description="Basic and acidic residues" evidence="1">
    <location>
        <begin position="59"/>
        <end position="78"/>
    </location>
</feature>
<gene>
    <name evidence="3" type="ORF">BJY01DRAFT_242299</name>
</gene>
<accession>A0ABR4KY87</accession>
<feature type="compositionally biased region" description="Low complexity" evidence="1">
    <location>
        <begin position="84"/>
        <end position="96"/>
    </location>
</feature>
<comment type="caution">
    <text evidence="3">The sequence shown here is derived from an EMBL/GenBank/DDBJ whole genome shotgun (WGS) entry which is preliminary data.</text>
</comment>
<dbReference type="EMBL" id="JBFXLU010000004">
    <property type="protein sequence ID" value="KAL2857224.1"/>
    <property type="molecule type" value="Genomic_DNA"/>
</dbReference>
<feature type="region of interest" description="Disordered" evidence="1">
    <location>
        <begin position="59"/>
        <end position="96"/>
    </location>
</feature>
<protein>
    <submittedName>
        <fullName evidence="3">Uncharacterized protein</fullName>
    </submittedName>
</protein>
<keyword evidence="2" id="KW-0732">Signal</keyword>
<evidence type="ECO:0000313" key="4">
    <source>
        <dbReference type="Proteomes" id="UP001610446"/>
    </source>
</evidence>
<sequence length="371" mass="38598">MPSLKDLTILSALLLQAFPIGAAPAPADSYRALADHTPLRLSNIKPCHWHEDCGNGDEGHWEGNDKDESGHGRDHGDDDGNGVGREPTSSITDCPDISTTTITITTDNTDGIATATITSTTTVTKTATETDGGTGDLKPTETDTVIETITDCTATTTDYTTVTADASTITTTITAAGPTVTSTTTTTEGAETVTEPGVTTTETLVITDTETVTDTTTLTNHQIETETTTQTETHTVTLNHTITSTSTTTSISTITITTETCSTTSGISPDPTPDPEPGVYGTCTDPTINYVPSADVPGAYIYTTNNQKDFPFNESPTIQSPAALICNRLESPCNAPAETVALCRETIDAVAGLEGQAAADAWNAALLSIVG</sequence>